<reference evidence="1 2" key="1">
    <citation type="submission" date="2020-08" db="EMBL/GenBank/DDBJ databases">
        <authorList>
            <person name="Koutsovoulos G."/>
            <person name="Danchin GJ E."/>
        </authorList>
    </citation>
    <scope>NUCLEOTIDE SEQUENCE [LARGE SCALE GENOMIC DNA]</scope>
</reference>
<name>A0A6V7WDT2_MELEN</name>
<organism evidence="1 2">
    <name type="scientific">Meloidogyne enterolobii</name>
    <name type="common">Root-knot nematode worm</name>
    <name type="synonym">Meloidogyne mayaguensis</name>
    <dbReference type="NCBI Taxonomy" id="390850"/>
    <lineage>
        <taxon>Eukaryota</taxon>
        <taxon>Metazoa</taxon>
        <taxon>Ecdysozoa</taxon>
        <taxon>Nematoda</taxon>
        <taxon>Chromadorea</taxon>
        <taxon>Rhabditida</taxon>
        <taxon>Tylenchina</taxon>
        <taxon>Tylenchomorpha</taxon>
        <taxon>Tylenchoidea</taxon>
        <taxon>Meloidogynidae</taxon>
        <taxon>Meloidogyninae</taxon>
        <taxon>Meloidogyne</taxon>
    </lineage>
</organism>
<sequence>MGLPGLTNIITRVEPANIEEILEIVNPMQIPRLLPHEIGPRRAMVRREKGLPAWKPSEGPRREYSEEPRRKIPKLLDPLIQETKQRYEHSYSRKREYNAYREATNYSVRAEPKINQMIPHQRKIVVSDYQNLPPFCEVITTKRGIQAACFFGNKFALSNFYPTHFQLEGRKWNSVEQYYCHKKAKHF</sequence>
<comment type="caution">
    <text evidence="1">The sequence shown here is derived from an EMBL/GenBank/DDBJ whole genome shotgun (WGS) entry which is preliminary data.</text>
</comment>
<evidence type="ECO:0000313" key="1">
    <source>
        <dbReference type="EMBL" id="CAD2185129.1"/>
    </source>
</evidence>
<protein>
    <submittedName>
        <fullName evidence="1">Uncharacterized protein</fullName>
    </submittedName>
</protein>
<dbReference type="SUPFAM" id="SSF143990">
    <property type="entry name" value="YbiA-like"/>
    <property type="match status" value="1"/>
</dbReference>
<dbReference type="InterPro" id="IPR037238">
    <property type="entry name" value="YbiA-like_sf"/>
</dbReference>
<dbReference type="EMBL" id="CAJEWN010000532">
    <property type="protein sequence ID" value="CAD2185129.1"/>
    <property type="molecule type" value="Genomic_DNA"/>
</dbReference>
<dbReference type="Gene3D" id="1.10.357.40">
    <property type="entry name" value="YbiA-like"/>
    <property type="match status" value="1"/>
</dbReference>
<evidence type="ECO:0000313" key="2">
    <source>
        <dbReference type="Proteomes" id="UP000580250"/>
    </source>
</evidence>
<dbReference type="AlphaFoldDB" id="A0A6V7WDT2"/>
<proteinExistence type="predicted"/>
<accession>A0A6V7WDT2</accession>
<dbReference type="Proteomes" id="UP000580250">
    <property type="component" value="Unassembled WGS sequence"/>
</dbReference>
<gene>
    <name evidence="1" type="ORF">MENT_LOCUS37536</name>
</gene>